<sequence length="110" mass="12025">MHGSEYFGGLGVLELAYDNLKINRRNCFQGLQYPRDAEYPAPSATVSRVKLLCGGQILADYSTLDVASRFGVSRGQCNGFSDYFCESQSSICSQQACYAIVEDTAYGPVN</sequence>
<organism evidence="1 2">
    <name type="scientific">Daphnia sinensis</name>
    <dbReference type="NCBI Taxonomy" id="1820382"/>
    <lineage>
        <taxon>Eukaryota</taxon>
        <taxon>Metazoa</taxon>
        <taxon>Ecdysozoa</taxon>
        <taxon>Arthropoda</taxon>
        <taxon>Crustacea</taxon>
        <taxon>Branchiopoda</taxon>
        <taxon>Diplostraca</taxon>
        <taxon>Cladocera</taxon>
        <taxon>Anomopoda</taxon>
        <taxon>Daphniidae</taxon>
        <taxon>Daphnia</taxon>
        <taxon>Daphnia similis group</taxon>
    </lineage>
</organism>
<name>A0AAD5LLH8_9CRUS</name>
<dbReference type="Proteomes" id="UP000820818">
    <property type="component" value="Linkage Group LG1"/>
</dbReference>
<dbReference type="EMBL" id="WJBH02000001">
    <property type="protein sequence ID" value="KAI9564911.1"/>
    <property type="molecule type" value="Genomic_DNA"/>
</dbReference>
<proteinExistence type="predicted"/>
<evidence type="ECO:0000313" key="2">
    <source>
        <dbReference type="Proteomes" id="UP000820818"/>
    </source>
</evidence>
<protein>
    <submittedName>
        <fullName evidence="1">Uncharacterized protein</fullName>
    </submittedName>
</protein>
<gene>
    <name evidence="1" type="ORF">GHT06_008652</name>
</gene>
<comment type="caution">
    <text evidence="1">The sequence shown here is derived from an EMBL/GenBank/DDBJ whole genome shotgun (WGS) entry which is preliminary data.</text>
</comment>
<evidence type="ECO:0000313" key="1">
    <source>
        <dbReference type="EMBL" id="KAI9564911.1"/>
    </source>
</evidence>
<accession>A0AAD5LLH8</accession>
<keyword evidence="2" id="KW-1185">Reference proteome</keyword>
<dbReference type="AlphaFoldDB" id="A0AAD5LLH8"/>
<reference evidence="1 2" key="1">
    <citation type="submission" date="2022-05" db="EMBL/GenBank/DDBJ databases">
        <title>A multi-omics perspective on studying reproductive biology in Daphnia sinensis.</title>
        <authorList>
            <person name="Jia J."/>
        </authorList>
    </citation>
    <scope>NUCLEOTIDE SEQUENCE [LARGE SCALE GENOMIC DNA]</scope>
    <source>
        <strain evidence="1 2">WSL</strain>
    </source>
</reference>